<dbReference type="AlphaFoldDB" id="A0A267MK55"/>
<protein>
    <recommendedName>
        <fullName evidence="8">CorA-like Mg2+ transporter protein</fullName>
    </recommendedName>
</protein>
<dbReference type="SUPFAM" id="SSF144083">
    <property type="entry name" value="Magnesium transport protein CorA, transmembrane region"/>
    <property type="match status" value="1"/>
</dbReference>
<dbReference type="EMBL" id="NIBG01000009">
    <property type="protein sequence ID" value="PAB59170.1"/>
    <property type="molecule type" value="Genomic_DNA"/>
</dbReference>
<dbReference type="InterPro" id="IPR002523">
    <property type="entry name" value="MgTranspt_CorA/ZnTranspt_ZntB"/>
</dbReference>
<feature type="transmembrane region" description="Helical" evidence="5">
    <location>
        <begin position="507"/>
        <end position="525"/>
    </location>
</feature>
<dbReference type="Pfam" id="PF01544">
    <property type="entry name" value="CorA"/>
    <property type="match status" value="1"/>
</dbReference>
<reference evidence="6 7" key="1">
    <citation type="submission" date="2017-06" db="EMBL/GenBank/DDBJ databases">
        <title>Draft genome sequence of anaerobic fermentative bacterium Anaeromicrobium sediminis DY2726D isolated from West Pacific Ocean sediments.</title>
        <authorList>
            <person name="Zeng X."/>
        </authorList>
    </citation>
    <scope>NUCLEOTIDE SEQUENCE [LARGE SCALE GENOMIC DNA]</scope>
    <source>
        <strain evidence="6 7">DY2726D</strain>
    </source>
</reference>
<keyword evidence="3 5" id="KW-1133">Transmembrane helix</keyword>
<comment type="subcellular location">
    <subcellularLocation>
        <location evidence="1">Membrane</location>
        <topology evidence="1">Multi-pass membrane protein</topology>
    </subcellularLocation>
</comment>
<dbReference type="Gene3D" id="1.20.58.340">
    <property type="entry name" value="Magnesium transport protein CorA, transmembrane region"/>
    <property type="match status" value="1"/>
</dbReference>
<evidence type="ECO:0000256" key="5">
    <source>
        <dbReference type="SAM" id="Phobius"/>
    </source>
</evidence>
<feature type="transmembrane region" description="Helical" evidence="5">
    <location>
        <begin position="483"/>
        <end position="502"/>
    </location>
</feature>
<comment type="caution">
    <text evidence="6">The sequence shown here is derived from an EMBL/GenBank/DDBJ whole genome shotgun (WGS) entry which is preliminary data.</text>
</comment>
<evidence type="ECO:0000256" key="3">
    <source>
        <dbReference type="ARBA" id="ARBA00022989"/>
    </source>
</evidence>
<dbReference type="GO" id="GO:0046873">
    <property type="term" value="F:metal ion transmembrane transporter activity"/>
    <property type="evidence" value="ECO:0007669"/>
    <property type="project" value="InterPro"/>
</dbReference>
<dbReference type="Proteomes" id="UP000216024">
    <property type="component" value="Unassembled WGS sequence"/>
</dbReference>
<keyword evidence="7" id="KW-1185">Reference proteome</keyword>
<keyword evidence="2 5" id="KW-0812">Transmembrane</keyword>
<dbReference type="RefSeq" id="WP_095133900.1">
    <property type="nucleotide sequence ID" value="NZ_NIBG01000009.1"/>
</dbReference>
<evidence type="ECO:0000256" key="2">
    <source>
        <dbReference type="ARBA" id="ARBA00022692"/>
    </source>
</evidence>
<sequence length="526" mass="63466">MKKEEIKSLHIFMFPFSWKIMNRSKFDLNKESDLKLFMKDLSDKWQYEMHNGDNEDGYNELMYFFDHGKDAMFCRYEPSHKKYAEQMVFNYKYKEKNGKYNICVRKKDEIFKYALSIDKIRLKVYKTGIGIISFYLINKKYSNKEDILKINDYGRRIYPPFLPIDRAKEILLADRIEIQFEKYNIKEEFESVIKNKYKVPSIILKLLGEKFKAQKNLYKGRKVHITPIIDDRMFVICWYGSDELIEKFKMHQRGKYKYEGDLYWYNFIAINNNAPKYQSSKYIRPFIKEHTYDRWIKKGSLYGITENSLVLISNELDKLEEIFLNPWKLIEDLKTIYYDIVCLALAQRASVLKFSNEVATISMMKKDDLIKKISRLYSDYLQFINRMYFREVTPKEQGNEIYSKIEWAMKIEKDIMNLKKEIDEMHEYARLMADQRTNKVLYILTIIGGAFVIPSFFTGYFGMNIYEENLLFWYKNSDVQRWMYYYFLFPAISTLVLIYGILKNKNLINLIFFLIISIFLLKILLI</sequence>
<dbReference type="GO" id="GO:0016020">
    <property type="term" value="C:membrane"/>
    <property type="evidence" value="ECO:0007669"/>
    <property type="project" value="UniProtKB-SubCell"/>
</dbReference>
<name>A0A267MK55_9FIRM</name>
<evidence type="ECO:0000256" key="4">
    <source>
        <dbReference type="ARBA" id="ARBA00023136"/>
    </source>
</evidence>
<evidence type="ECO:0008006" key="8">
    <source>
        <dbReference type="Google" id="ProtNLM"/>
    </source>
</evidence>
<feature type="transmembrane region" description="Helical" evidence="5">
    <location>
        <begin position="440"/>
        <end position="463"/>
    </location>
</feature>
<dbReference type="InterPro" id="IPR045863">
    <property type="entry name" value="CorA_TM1_TM2"/>
</dbReference>
<evidence type="ECO:0000313" key="7">
    <source>
        <dbReference type="Proteomes" id="UP000216024"/>
    </source>
</evidence>
<proteinExistence type="predicted"/>
<organism evidence="6 7">
    <name type="scientific">Anaeromicrobium sediminis</name>
    <dbReference type="NCBI Taxonomy" id="1478221"/>
    <lineage>
        <taxon>Bacteria</taxon>
        <taxon>Bacillati</taxon>
        <taxon>Bacillota</taxon>
        <taxon>Clostridia</taxon>
        <taxon>Peptostreptococcales</taxon>
        <taxon>Thermotaleaceae</taxon>
        <taxon>Anaeromicrobium</taxon>
    </lineage>
</organism>
<keyword evidence="4 5" id="KW-0472">Membrane</keyword>
<evidence type="ECO:0000313" key="6">
    <source>
        <dbReference type="EMBL" id="PAB59170.1"/>
    </source>
</evidence>
<accession>A0A267MK55</accession>
<evidence type="ECO:0000256" key="1">
    <source>
        <dbReference type="ARBA" id="ARBA00004141"/>
    </source>
</evidence>
<gene>
    <name evidence="6" type="ORF">CCE28_11670</name>
</gene>
<dbReference type="OrthoDB" id="961808at2"/>